<name>A0A1B2I9Z7_9CAUD</name>
<gene>
    <name evidence="1" type="ORF">ASESINO_32</name>
</gene>
<dbReference type="RefSeq" id="YP_009290650.1">
    <property type="nucleotide sequence ID" value="NC_031107.2"/>
</dbReference>
<dbReference type="Proteomes" id="UP000202181">
    <property type="component" value="Segment"/>
</dbReference>
<dbReference type="EMBL" id="KX397364">
    <property type="protein sequence ID" value="ANZ48045.1"/>
    <property type="molecule type" value="Genomic_DNA"/>
</dbReference>
<keyword evidence="2" id="KW-1185">Reference proteome</keyword>
<dbReference type="OrthoDB" id="26271at10239"/>
<proteinExistence type="predicted"/>
<evidence type="ECO:0000313" key="1">
    <source>
        <dbReference type="EMBL" id="ANZ48045.1"/>
    </source>
</evidence>
<accession>A0A1B2I9Z7</accession>
<protein>
    <submittedName>
        <fullName evidence="1">Uncharacterized protein</fullName>
    </submittedName>
</protein>
<sequence>MKLYLDVAEIYNFDELIERAHLANENEVEPAIAYLFLAKYAEETVRSIAKRAGEGEGFLTFIAPEPHLIVTQLSQMWGREKVVPLLMSHMSWKISEDVQFTRILNTVERMWTETGLPREEAAKRTQVSLLMKEIGSATICVEC</sequence>
<evidence type="ECO:0000313" key="2">
    <source>
        <dbReference type="Proteomes" id="UP000202181"/>
    </source>
</evidence>
<dbReference type="KEGG" id="vg:29056982"/>
<reference evidence="1" key="1">
    <citation type="submission" date="2016-06" db="EMBL/GenBank/DDBJ databases">
        <authorList>
            <person name="Berg J.A."/>
            <person name="Hyde J.R."/>
            <person name="Breakwell D.P."/>
            <person name="Hope S."/>
            <person name="Grose J.H."/>
        </authorList>
    </citation>
    <scope>NUCLEOTIDE SEQUENCE [LARGE SCALE GENOMIC DNA]</scope>
</reference>
<dbReference type="GeneID" id="29056982"/>
<organism evidence="1 2">
    <name type="scientific">Erwinia phage vB_EamM_Asesino</name>
    <dbReference type="NCBI Taxonomy" id="1883370"/>
    <lineage>
        <taxon>Viruses</taxon>
        <taxon>Duplodnaviria</taxon>
        <taxon>Heunggongvirae</taxon>
        <taxon>Uroviricota</taxon>
        <taxon>Caudoviricetes</taxon>
        <taxon>Chimalliviridae</taxon>
        <taxon>Erskinevirus</taxon>
        <taxon>Erskinevirus asesino</taxon>
    </lineage>
</organism>